<proteinExistence type="predicted"/>
<keyword evidence="3" id="KW-0255">Endonuclease</keyword>
<gene>
    <name evidence="8" type="ORF">BPSY_0551</name>
</gene>
<dbReference type="InterPro" id="IPR000100">
    <property type="entry name" value="RNase_P"/>
</dbReference>
<evidence type="ECO:0000256" key="6">
    <source>
        <dbReference type="NCBIfam" id="TIGR00188"/>
    </source>
</evidence>
<evidence type="ECO:0000256" key="5">
    <source>
        <dbReference type="ARBA" id="ARBA00022884"/>
    </source>
</evidence>
<keyword evidence="9" id="KW-1185">Reference proteome</keyword>
<protein>
    <recommendedName>
        <fullName evidence="6">Ribonuclease P protein component</fullName>
        <ecNumber evidence="6">3.1.26.5</ecNumber>
    </recommendedName>
</protein>
<dbReference type="STRING" id="218140.BPSY_0551"/>
<evidence type="ECO:0000256" key="2">
    <source>
        <dbReference type="ARBA" id="ARBA00022722"/>
    </source>
</evidence>
<keyword evidence="5" id="KW-0694">RNA-binding</keyword>
<dbReference type="InterPro" id="IPR014721">
    <property type="entry name" value="Ribsml_uS5_D2-typ_fold_subgr"/>
</dbReference>
<comment type="caution">
    <text evidence="8">The sequence shown here is derived from an EMBL/GenBank/DDBJ whole genome shotgun (WGS) entry which is preliminary data.</text>
</comment>
<dbReference type="GO" id="GO:0042781">
    <property type="term" value="F:3'-tRNA processing endoribonuclease activity"/>
    <property type="evidence" value="ECO:0007669"/>
    <property type="project" value="TreeGrafter"/>
</dbReference>
<accession>A0A087CHK9</accession>
<dbReference type="EMBL" id="JGZI01000008">
    <property type="protein sequence ID" value="KFI82759.1"/>
    <property type="molecule type" value="Genomic_DNA"/>
</dbReference>
<evidence type="ECO:0000313" key="9">
    <source>
        <dbReference type="Proteomes" id="UP000029050"/>
    </source>
</evidence>
<dbReference type="InterPro" id="IPR020568">
    <property type="entry name" value="Ribosomal_Su5_D2-typ_SF"/>
</dbReference>
<feature type="region of interest" description="Disordered" evidence="7">
    <location>
        <begin position="103"/>
        <end position="127"/>
    </location>
</feature>
<keyword evidence="2" id="KW-0540">Nuclease</keyword>
<dbReference type="Pfam" id="PF00825">
    <property type="entry name" value="Ribonuclease_P"/>
    <property type="match status" value="1"/>
</dbReference>
<dbReference type="GO" id="GO:0030677">
    <property type="term" value="C:ribonuclease P complex"/>
    <property type="evidence" value="ECO:0007669"/>
    <property type="project" value="TreeGrafter"/>
</dbReference>
<dbReference type="GO" id="GO:0000049">
    <property type="term" value="F:tRNA binding"/>
    <property type="evidence" value="ECO:0007669"/>
    <property type="project" value="InterPro"/>
</dbReference>
<name>A0A087CHK9_9BIFI</name>
<reference evidence="8 9" key="1">
    <citation type="submission" date="2014-03" db="EMBL/GenBank/DDBJ databases">
        <title>Genomics of Bifidobacteria.</title>
        <authorList>
            <person name="Ventura M."/>
            <person name="Milani C."/>
            <person name="Lugli G.A."/>
        </authorList>
    </citation>
    <scope>NUCLEOTIDE SEQUENCE [LARGE SCALE GENOMIC DNA]</scope>
    <source>
        <strain evidence="8 9">LMG 21775</strain>
    </source>
</reference>
<keyword evidence="1" id="KW-0819">tRNA processing</keyword>
<dbReference type="SUPFAM" id="SSF54211">
    <property type="entry name" value="Ribosomal protein S5 domain 2-like"/>
    <property type="match status" value="1"/>
</dbReference>
<dbReference type="EC" id="3.1.26.5" evidence="6"/>
<evidence type="ECO:0000256" key="4">
    <source>
        <dbReference type="ARBA" id="ARBA00022801"/>
    </source>
</evidence>
<evidence type="ECO:0000256" key="1">
    <source>
        <dbReference type="ARBA" id="ARBA00022694"/>
    </source>
</evidence>
<dbReference type="NCBIfam" id="TIGR00188">
    <property type="entry name" value="rnpA"/>
    <property type="match status" value="1"/>
</dbReference>
<dbReference type="PANTHER" id="PTHR33992:SF1">
    <property type="entry name" value="RIBONUCLEASE P PROTEIN COMPONENT"/>
    <property type="match status" value="1"/>
</dbReference>
<dbReference type="AlphaFoldDB" id="A0A087CHK9"/>
<dbReference type="Proteomes" id="UP000029050">
    <property type="component" value="Unassembled WGS sequence"/>
</dbReference>
<sequence>MAVLKHRNKVVSRDLVVHYYARTQDKDENYTGKSQRRLGLAVSKSVGNAVVRNHVKRRFRQLANEQEDLLPQCCDIVMRARPHASRAPFEGLRKQVGELFADIDNRSHAEKRHSGADDDCTQRGRQS</sequence>
<keyword evidence="4 8" id="KW-0378">Hydrolase</keyword>
<dbReference type="PANTHER" id="PTHR33992">
    <property type="entry name" value="RIBONUCLEASE P PROTEIN COMPONENT"/>
    <property type="match status" value="1"/>
</dbReference>
<evidence type="ECO:0000256" key="7">
    <source>
        <dbReference type="SAM" id="MobiDB-lite"/>
    </source>
</evidence>
<dbReference type="Gene3D" id="3.30.230.10">
    <property type="match status" value="1"/>
</dbReference>
<evidence type="ECO:0000313" key="8">
    <source>
        <dbReference type="EMBL" id="KFI82759.1"/>
    </source>
</evidence>
<dbReference type="eggNOG" id="COG0594">
    <property type="taxonomic scope" value="Bacteria"/>
</dbReference>
<evidence type="ECO:0000256" key="3">
    <source>
        <dbReference type="ARBA" id="ARBA00022759"/>
    </source>
</evidence>
<organism evidence="8 9">
    <name type="scientific">Bifidobacterium psychraerophilum</name>
    <dbReference type="NCBI Taxonomy" id="218140"/>
    <lineage>
        <taxon>Bacteria</taxon>
        <taxon>Bacillati</taxon>
        <taxon>Actinomycetota</taxon>
        <taxon>Actinomycetes</taxon>
        <taxon>Bifidobacteriales</taxon>
        <taxon>Bifidobacteriaceae</taxon>
        <taxon>Bifidobacterium</taxon>
    </lineage>
</organism>
<dbReference type="GO" id="GO:0004526">
    <property type="term" value="F:ribonuclease P activity"/>
    <property type="evidence" value="ECO:0007669"/>
    <property type="project" value="UniProtKB-UniRule"/>
</dbReference>